<feature type="transmembrane region" description="Helical" evidence="1">
    <location>
        <begin position="175"/>
        <end position="192"/>
    </location>
</feature>
<sequence length="193" mass="19499">MMATDALIAASALAAVLGVGTLRFAWSRAKRSSVLNTLGWGLLAASVAGGWAGAGAWGSTVSALWAMGAAFVLLAVAALTAPAARSPASNRRAGMLPEGNEPRRTGRRLITFLLVAVLPLVPSVGAALALVQLGKALGWSTANALVTALMAAPLVWALITYAVLMRADRQGQLKILALASLPLLPALAAGIAA</sequence>
<feature type="transmembrane region" description="Helical" evidence="1">
    <location>
        <begin position="38"/>
        <end position="57"/>
    </location>
</feature>
<protein>
    <submittedName>
        <fullName evidence="2">Uncharacterized protein</fullName>
    </submittedName>
</protein>
<gene>
    <name evidence="2" type="ORF">SAMN06296065_107153</name>
</gene>
<comment type="caution">
    <text evidence="2">The sequence shown here is derived from an EMBL/GenBank/DDBJ whole genome shotgun (WGS) entry which is preliminary data.</text>
</comment>
<feature type="transmembrane region" description="Helical" evidence="1">
    <location>
        <begin position="109"/>
        <end position="130"/>
    </location>
</feature>
<accession>A0ABY1QLC1</accession>
<evidence type="ECO:0000256" key="1">
    <source>
        <dbReference type="SAM" id="Phobius"/>
    </source>
</evidence>
<proteinExistence type="predicted"/>
<feature type="transmembrane region" description="Helical" evidence="1">
    <location>
        <begin position="142"/>
        <end position="163"/>
    </location>
</feature>
<organism evidence="2 3">
    <name type="scientific">Novosphingobium panipatense</name>
    <dbReference type="NCBI Taxonomy" id="428991"/>
    <lineage>
        <taxon>Bacteria</taxon>
        <taxon>Pseudomonadati</taxon>
        <taxon>Pseudomonadota</taxon>
        <taxon>Alphaproteobacteria</taxon>
        <taxon>Sphingomonadales</taxon>
        <taxon>Sphingomonadaceae</taxon>
        <taxon>Novosphingobium</taxon>
    </lineage>
</organism>
<evidence type="ECO:0000313" key="2">
    <source>
        <dbReference type="EMBL" id="SMP74738.1"/>
    </source>
</evidence>
<keyword evidence="1" id="KW-1133">Transmembrane helix</keyword>
<dbReference type="RefSeq" id="WP_283406543.1">
    <property type="nucleotide sequence ID" value="NZ_FXUI01000007.1"/>
</dbReference>
<keyword evidence="3" id="KW-1185">Reference proteome</keyword>
<dbReference type="EMBL" id="FXUI01000007">
    <property type="protein sequence ID" value="SMP74738.1"/>
    <property type="molecule type" value="Genomic_DNA"/>
</dbReference>
<feature type="transmembrane region" description="Helical" evidence="1">
    <location>
        <begin position="63"/>
        <end position="88"/>
    </location>
</feature>
<dbReference type="Proteomes" id="UP001157910">
    <property type="component" value="Unassembled WGS sequence"/>
</dbReference>
<evidence type="ECO:0000313" key="3">
    <source>
        <dbReference type="Proteomes" id="UP001157910"/>
    </source>
</evidence>
<name>A0ABY1QLC1_9SPHN</name>
<feature type="transmembrane region" description="Helical" evidence="1">
    <location>
        <begin position="6"/>
        <end position="26"/>
    </location>
</feature>
<keyword evidence="1" id="KW-0812">Transmembrane</keyword>
<keyword evidence="1" id="KW-0472">Membrane</keyword>
<reference evidence="2 3" key="1">
    <citation type="submission" date="2017-05" db="EMBL/GenBank/DDBJ databases">
        <authorList>
            <person name="Varghese N."/>
            <person name="Submissions S."/>
        </authorList>
    </citation>
    <scope>NUCLEOTIDE SEQUENCE [LARGE SCALE GENOMIC DNA]</scope>
    <source>
        <strain evidence="2 3">SM16</strain>
    </source>
</reference>